<dbReference type="GO" id="GO:0003755">
    <property type="term" value="F:peptidyl-prolyl cis-trans isomerase activity"/>
    <property type="evidence" value="ECO:0007669"/>
    <property type="project" value="UniProtKB-UniRule"/>
</dbReference>
<evidence type="ECO:0000256" key="4">
    <source>
        <dbReference type="ARBA" id="ARBA00023235"/>
    </source>
</evidence>
<evidence type="ECO:0000256" key="1">
    <source>
        <dbReference type="ARBA" id="ARBA00000971"/>
    </source>
</evidence>
<organism evidence="8 9">
    <name type="scientific">Allosphingosinicella indica</name>
    <dbReference type="NCBI Taxonomy" id="941907"/>
    <lineage>
        <taxon>Bacteria</taxon>
        <taxon>Pseudomonadati</taxon>
        <taxon>Pseudomonadota</taxon>
        <taxon>Alphaproteobacteria</taxon>
        <taxon>Sphingomonadales</taxon>
        <taxon>Sphingomonadaceae</taxon>
        <taxon>Allosphingosinicella</taxon>
    </lineage>
</organism>
<dbReference type="AlphaFoldDB" id="A0A1X7GHZ7"/>
<comment type="similarity">
    <text evidence="2 6">Belongs to the FKBP-type PPIase family.</text>
</comment>
<dbReference type="SUPFAM" id="SSF54534">
    <property type="entry name" value="FKBP-like"/>
    <property type="match status" value="1"/>
</dbReference>
<dbReference type="OrthoDB" id="9812109at2"/>
<dbReference type="RefSeq" id="WP_072046777.1">
    <property type="nucleotide sequence ID" value="NZ_LT840185.1"/>
</dbReference>
<evidence type="ECO:0000256" key="6">
    <source>
        <dbReference type="RuleBase" id="RU003915"/>
    </source>
</evidence>
<dbReference type="PANTHER" id="PTHR43811:SF57">
    <property type="entry name" value="FKBP-TYPE PEPTIDYL-PROLYL CIS-TRANS ISOMERASE FKPA-RELATED"/>
    <property type="match status" value="1"/>
</dbReference>
<dbReference type="PANTHER" id="PTHR43811">
    <property type="entry name" value="FKBP-TYPE PEPTIDYL-PROLYL CIS-TRANS ISOMERASE FKPA"/>
    <property type="match status" value="1"/>
</dbReference>
<evidence type="ECO:0000313" key="9">
    <source>
        <dbReference type="Proteomes" id="UP000192934"/>
    </source>
</evidence>
<evidence type="ECO:0000256" key="2">
    <source>
        <dbReference type="ARBA" id="ARBA00006577"/>
    </source>
</evidence>
<sequence>MSVTAVPIRPLRKGSVAKLWIAVGALSLGAAALAYVGTEAQVNTDPATFFAKNGKRSGVVTTPTGVQIETIEEGTGPSPGPNDIVMVEYEGRLLDGTVFDASKQHGNQPAVFPVSGIIPGWTEALQLMKKGGKYRIWVPSDLAYGPTGTPGGPIPPNAPLDFDVTLVDVAPASALGMPGAPTGM</sequence>
<evidence type="ECO:0000256" key="5">
    <source>
        <dbReference type="PROSITE-ProRule" id="PRU00277"/>
    </source>
</evidence>
<proteinExistence type="inferred from homology"/>
<dbReference type="Proteomes" id="UP000192934">
    <property type="component" value="Chromosome I"/>
</dbReference>
<dbReference type="PROSITE" id="PS50059">
    <property type="entry name" value="FKBP_PPIASE"/>
    <property type="match status" value="1"/>
</dbReference>
<keyword evidence="4 5" id="KW-0413">Isomerase</keyword>
<comment type="catalytic activity">
    <reaction evidence="1 5 6">
        <text>[protein]-peptidylproline (omega=180) = [protein]-peptidylproline (omega=0)</text>
        <dbReference type="Rhea" id="RHEA:16237"/>
        <dbReference type="Rhea" id="RHEA-COMP:10747"/>
        <dbReference type="Rhea" id="RHEA-COMP:10748"/>
        <dbReference type="ChEBI" id="CHEBI:83833"/>
        <dbReference type="ChEBI" id="CHEBI:83834"/>
        <dbReference type="EC" id="5.2.1.8"/>
    </reaction>
</comment>
<evidence type="ECO:0000256" key="3">
    <source>
        <dbReference type="ARBA" id="ARBA00023110"/>
    </source>
</evidence>
<keyword evidence="3 5" id="KW-0697">Rotamase</keyword>
<dbReference type="Pfam" id="PF00254">
    <property type="entry name" value="FKBP_C"/>
    <property type="match status" value="1"/>
</dbReference>
<dbReference type="InterPro" id="IPR046357">
    <property type="entry name" value="PPIase_dom_sf"/>
</dbReference>
<accession>A0A1X7GHZ7</accession>
<dbReference type="EC" id="5.2.1.8" evidence="6"/>
<keyword evidence="9" id="KW-1185">Reference proteome</keyword>
<dbReference type="Gene3D" id="3.10.50.40">
    <property type="match status" value="1"/>
</dbReference>
<feature type="domain" description="PPIase FKBP-type" evidence="7">
    <location>
        <begin position="82"/>
        <end position="170"/>
    </location>
</feature>
<reference evidence="9" key="1">
    <citation type="submission" date="2017-04" db="EMBL/GenBank/DDBJ databases">
        <authorList>
            <person name="Varghese N."/>
            <person name="Submissions S."/>
        </authorList>
    </citation>
    <scope>NUCLEOTIDE SEQUENCE [LARGE SCALE GENOMIC DNA]</scope>
    <source>
        <strain evidence="9">Dd16</strain>
    </source>
</reference>
<protein>
    <recommendedName>
        <fullName evidence="6">Peptidyl-prolyl cis-trans isomerase</fullName>
        <ecNumber evidence="6">5.2.1.8</ecNumber>
    </recommendedName>
</protein>
<evidence type="ECO:0000313" key="8">
    <source>
        <dbReference type="EMBL" id="SMF70075.1"/>
    </source>
</evidence>
<dbReference type="EMBL" id="LT840185">
    <property type="protein sequence ID" value="SMF70075.1"/>
    <property type="molecule type" value="Genomic_DNA"/>
</dbReference>
<dbReference type="STRING" id="941907.SAMN06295910_1806"/>
<evidence type="ECO:0000259" key="7">
    <source>
        <dbReference type="PROSITE" id="PS50059"/>
    </source>
</evidence>
<gene>
    <name evidence="8" type="ORF">SAMN06295910_1806</name>
</gene>
<name>A0A1X7GHZ7_9SPHN</name>
<dbReference type="InterPro" id="IPR001179">
    <property type="entry name" value="PPIase_FKBP_dom"/>
</dbReference>